<evidence type="ECO:0000313" key="2">
    <source>
        <dbReference type="EnsemblPlants" id="AET2Gv20263800.2"/>
    </source>
</evidence>
<dbReference type="PANTHER" id="PTHR10242">
    <property type="entry name" value="8-OXOGUANINE DNA GLYCOSYLASE"/>
    <property type="match status" value="1"/>
</dbReference>
<sequence length="477" mass="53234">VPGAAAALESPPPAYSLPGTQETAMPTTPEGGPAARVELELPLGAAPFDLEAAVCSHGLFMMAPNRWDPASRALLRPLRLASDRSRSLLARVSRHPARPSRALLVSVLGADALSPLDQDCILEQVRRMLRLSEEDGRVVAEFQAMHAAAREAGFGRIFRSPTLFEDMVKCILLCNCQWTRTLSMATALCELQLELKCSAGTEDLQLRTPPIREHKRKRSKNQNVRVKLEKKFTELECLEDPRVETAQDTRVATGTSDVITHLEADEKLASLPQVAPETGSVCQSFDSSELSLEGCIGDFPTPEELANLDEDFLAKRCGLGYRAERIVLLARSIVEGKVCPQNLEEMQKMSLPATEELSTIPSTYERLNNELTTISGFGPFTRANVLMCMGFFHMIPADTETIRHLKQCHEIASTIKSVHMELDKIYGEYAPFQFLAYWFELWGFYDKQFGKITEMDPSTYRLFTASALKKQHRLDRK</sequence>
<accession>A0A453AUJ4</accession>
<evidence type="ECO:0000256" key="1">
    <source>
        <dbReference type="SAM" id="MobiDB-lite"/>
    </source>
</evidence>
<name>A0A453AUJ4_AEGTS</name>
<dbReference type="SUPFAM" id="SSF48150">
    <property type="entry name" value="DNA-glycosylase"/>
    <property type="match status" value="1"/>
</dbReference>
<dbReference type="InterPro" id="IPR011257">
    <property type="entry name" value="DNA_glycosylase"/>
</dbReference>
<dbReference type="Gene3D" id="1.10.340.30">
    <property type="entry name" value="Hypothetical protein, domain 2"/>
    <property type="match status" value="1"/>
</dbReference>
<reference evidence="2" key="3">
    <citation type="journal article" date="2017" name="Nature">
        <title>Genome sequence of the progenitor of the wheat D genome Aegilops tauschii.</title>
        <authorList>
            <person name="Luo M.C."/>
            <person name="Gu Y.Q."/>
            <person name="Puiu D."/>
            <person name="Wang H."/>
            <person name="Twardziok S.O."/>
            <person name="Deal K.R."/>
            <person name="Huo N."/>
            <person name="Zhu T."/>
            <person name="Wang L."/>
            <person name="Wang Y."/>
            <person name="McGuire P.E."/>
            <person name="Liu S."/>
            <person name="Long H."/>
            <person name="Ramasamy R.K."/>
            <person name="Rodriguez J.C."/>
            <person name="Van S.L."/>
            <person name="Yuan L."/>
            <person name="Wang Z."/>
            <person name="Xia Z."/>
            <person name="Xiao L."/>
            <person name="Anderson O.D."/>
            <person name="Ouyang S."/>
            <person name="Liang Y."/>
            <person name="Zimin A.V."/>
            <person name="Pertea G."/>
            <person name="Qi P."/>
            <person name="Bennetzen J.L."/>
            <person name="Dai X."/>
            <person name="Dawson M.W."/>
            <person name="Muller H.G."/>
            <person name="Kugler K."/>
            <person name="Rivarola-Duarte L."/>
            <person name="Spannagl M."/>
            <person name="Mayer K.F.X."/>
            <person name="Lu F.H."/>
            <person name="Bevan M.W."/>
            <person name="Leroy P."/>
            <person name="Li P."/>
            <person name="You F.M."/>
            <person name="Sun Q."/>
            <person name="Liu Z."/>
            <person name="Lyons E."/>
            <person name="Wicker T."/>
            <person name="Salzberg S.L."/>
            <person name="Devos K.M."/>
            <person name="Dvorak J."/>
        </authorList>
    </citation>
    <scope>NUCLEOTIDE SEQUENCE [LARGE SCALE GENOMIC DNA]</scope>
    <source>
        <strain evidence="2">cv. AL8/78</strain>
    </source>
</reference>
<dbReference type="EnsemblPlants" id="AET2Gv20263800.2">
    <property type="protein sequence ID" value="AET2Gv20263800.2"/>
    <property type="gene ID" value="AET2Gv20263800"/>
</dbReference>
<dbReference type="Gramene" id="AET2Gv20263800.2">
    <property type="protein sequence ID" value="AET2Gv20263800.2"/>
    <property type="gene ID" value="AET2Gv20263800"/>
</dbReference>
<reference evidence="2" key="5">
    <citation type="journal article" date="2021" name="G3 (Bethesda)">
        <title>Aegilops tauschii genome assembly Aet v5.0 features greater sequence contiguity and improved annotation.</title>
        <authorList>
            <person name="Wang L."/>
            <person name="Zhu T."/>
            <person name="Rodriguez J.C."/>
            <person name="Deal K.R."/>
            <person name="Dubcovsky J."/>
            <person name="McGuire P.E."/>
            <person name="Lux T."/>
            <person name="Spannagl M."/>
            <person name="Mayer K.F.X."/>
            <person name="Baldrich P."/>
            <person name="Meyers B.C."/>
            <person name="Huo N."/>
            <person name="Gu Y.Q."/>
            <person name="Zhou H."/>
            <person name="Devos K.M."/>
            <person name="Bennetzen J.L."/>
            <person name="Unver T."/>
            <person name="Budak H."/>
            <person name="Gulick P.J."/>
            <person name="Galiba G."/>
            <person name="Kalapos B."/>
            <person name="Nelson D.R."/>
            <person name="Li P."/>
            <person name="You F.M."/>
            <person name="Luo M.C."/>
            <person name="Dvorak J."/>
        </authorList>
    </citation>
    <scope>NUCLEOTIDE SEQUENCE [LARGE SCALE GENOMIC DNA]</scope>
    <source>
        <strain evidence="2">cv. AL8/78</strain>
    </source>
</reference>
<dbReference type="GO" id="GO:0034039">
    <property type="term" value="F:8-oxo-7,8-dihydroguanine DNA N-glycosylase activity"/>
    <property type="evidence" value="ECO:0007669"/>
    <property type="project" value="TreeGrafter"/>
</dbReference>
<dbReference type="Proteomes" id="UP000015105">
    <property type="component" value="Chromosome 2D"/>
</dbReference>
<dbReference type="InterPro" id="IPR052054">
    <property type="entry name" value="Oxidative_DNA_repair_enzyme"/>
</dbReference>
<reference evidence="2" key="4">
    <citation type="submission" date="2019-03" db="UniProtKB">
        <authorList>
            <consortium name="EnsemblPlants"/>
        </authorList>
    </citation>
    <scope>IDENTIFICATION</scope>
</reference>
<dbReference type="GO" id="GO:0005634">
    <property type="term" value="C:nucleus"/>
    <property type="evidence" value="ECO:0007669"/>
    <property type="project" value="TreeGrafter"/>
</dbReference>
<dbReference type="PANTHER" id="PTHR10242:SF4">
    <property type="entry name" value="OS07G0657600 PROTEIN"/>
    <property type="match status" value="1"/>
</dbReference>
<dbReference type="AlphaFoldDB" id="A0A453AUJ4"/>
<organism evidence="2 3">
    <name type="scientific">Aegilops tauschii subsp. strangulata</name>
    <name type="common">Goatgrass</name>
    <dbReference type="NCBI Taxonomy" id="200361"/>
    <lineage>
        <taxon>Eukaryota</taxon>
        <taxon>Viridiplantae</taxon>
        <taxon>Streptophyta</taxon>
        <taxon>Embryophyta</taxon>
        <taxon>Tracheophyta</taxon>
        <taxon>Spermatophyta</taxon>
        <taxon>Magnoliopsida</taxon>
        <taxon>Liliopsida</taxon>
        <taxon>Poales</taxon>
        <taxon>Poaceae</taxon>
        <taxon>BOP clade</taxon>
        <taxon>Pooideae</taxon>
        <taxon>Triticodae</taxon>
        <taxon>Triticeae</taxon>
        <taxon>Triticinae</taxon>
        <taxon>Aegilops</taxon>
    </lineage>
</organism>
<reference evidence="3" key="2">
    <citation type="journal article" date="2017" name="Nat. Plants">
        <title>The Aegilops tauschii genome reveals multiple impacts of transposons.</title>
        <authorList>
            <person name="Zhao G."/>
            <person name="Zou C."/>
            <person name="Li K."/>
            <person name="Wang K."/>
            <person name="Li T."/>
            <person name="Gao L."/>
            <person name="Zhang X."/>
            <person name="Wang H."/>
            <person name="Yang Z."/>
            <person name="Liu X."/>
            <person name="Jiang W."/>
            <person name="Mao L."/>
            <person name="Kong X."/>
            <person name="Jiao Y."/>
            <person name="Jia J."/>
        </authorList>
    </citation>
    <scope>NUCLEOTIDE SEQUENCE [LARGE SCALE GENOMIC DNA]</scope>
    <source>
        <strain evidence="3">cv. AL8/78</strain>
    </source>
</reference>
<proteinExistence type="predicted"/>
<dbReference type="STRING" id="200361.A0A453AUJ4"/>
<reference evidence="3" key="1">
    <citation type="journal article" date="2014" name="Science">
        <title>Ancient hybridizations among the ancestral genomes of bread wheat.</title>
        <authorList>
            <consortium name="International Wheat Genome Sequencing Consortium,"/>
            <person name="Marcussen T."/>
            <person name="Sandve S.R."/>
            <person name="Heier L."/>
            <person name="Spannagl M."/>
            <person name="Pfeifer M."/>
            <person name="Jakobsen K.S."/>
            <person name="Wulff B.B."/>
            <person name="Steuernagel B."/>
            <person name="Mayer K.F."/>
            <person name="Olsen O.A."/>
        </authorList>
    </citation>
    <scope>NUCLEOTIDE SEQUENCE [LARGE SCALE GENOMIC DNA]</scope>
    <source>
        <strain evidence="3">cv. AL8/78</strain>
    </source>
</reference>
<dbReference type="GO" id="GO:0006285">
    <property type="term" value="P:base-excision repair, AP site formation"/>
    <property type="evidence" value="ECO:0007669"/>
    <property type="project" value="TreeGrafter"/>
</dbReference>
<evidence type="ECO:0000313" key="3">
    <source>
        <dbReference type="Proteomes" id="UP000015105"/>
    </source>
</evidence>
<keyword evidence="3" id="KW-1185">Reference proteome</keyword>
<feature type="region of interest" description="Disordered" evidence="1">
    <location>
        <begin position="1"/>
        <end position="34"/>
    </location>
</feature>
<protein>
    <submittedName>
        <fullName evidence="2">Uncharacterized protein</fullName>
    </submittedName>
</protein>